<dbReference type="Pfam" id="PF19799">
    <property type="entry name" value="DUF6282"/>
    <property type="match status" value="1"/>
</dbReference>
<evidence type="ECO:0000313" key="1">
    <source>
        <dbReference type="EMBL" id="MEL3970834.1"/>
    </source>
</evidence>
<gene>
    <name evidence="1" type="ORF">AAEO50_00940</name>
</gene>
<dbReference type="Proteomes" id="UP001389717">
    <property type="component" value="Unassembled WGS sequence"/>
</dbReference>
<keyword evidence="2" id="KW-1185">Reference proteome</keyword>
<accession>A0ABU9K6F2</accession>
<dbReference type="InterPro" id="IPR016797">
    <property type="entry name" value="UCP021898"/>
</dbReference>
<dbReference type="InterPro" id="IPR032466">
    <property type="entry name" value="Metal_Hydrolase"/>
</dbReference>
<dbReference type="InterPro" id="IPR046249">
    <property type="entry name" value="DUF6282"/>
</dbReference>
<comment type="caution">
    <text evidence="1">The sequence shown here is derived from an EMBL/GenBank/DDBJ whole genome shotgun (WGS) entry which is preliminary data.</text>
</comment>
<reference evidence="1 2" key="1">
    <citation type="submission" date="2024-04" db="EMBL/GenBank/DDBJ databases">
        <title>Bacillus oryzaecorticis sp. nov., a moderately halophilic bacterium isolated from rice husks.</title>
        <authorList>
            <person name="Zhu H.-S."/>
        </authorList>
    </citation>
    <scope>NUCLEOTIDE SEQUENCE [LARGE SCALE GENOMIC DNA]</scope>
    <source>
        <strain evidence="1 2">ZC255</strain>
    </source>
</reference>
<sequence length="294" mass="32743">MKSPFHPLLEGAYECHVHSAPSIFNRKQTDWELLEDAKKAKMGGIVLKSHESSTVERAFLLNEKETSPKAFGGIVLNQHVGGMNPYAVETALKMGGKVVWFPTLSAGQHQHYFSRKDTKLFNGNPLLSEATVSIEKDGKLLDEVAVILQMIKDYDAVLATGHLSLAEQHKIVRAAKETGIEKIIIQHADMGISKIPLQDQQYFASLGCMIEKCFLACSTDFHDLSTAEMAETIEMIGHESCILVTDYGQPHHEPPVHALSRFIEELMFHGVSEGQIRKMVQENPRSLLGVDKHE</sequence>
<organism evidence="1 2">
    <name type="scientific">Rossellomorea oryzaecorticis</name>
    <dbReference type="NCBI Taxonomy" id="1396505"/>
    <lineage>
        <taxon>Bacteria</taxon>
        <taxon>Bacillati</taxon>
        <taxon>Bacillota</taxon>
        <taxon>Bacilli</taxon>
        <taxon>Bacillales</taxon>
        <taxon>Bacillaceae</taxon>
        <taxon>Rossellomorea</taxon>
    </lineage>
</organism>
<proteinExistence type="predicted"/>
<dbReference type="SUPFAM" id="SSF51556">
    <property type="entry name" value="Metallo-dependent hydrolases"/>
    <property type="match status" value="1"/>
</dbReference>
<dbReference type="RefSeq" id="WP_341979433.1">
    <property type="nucleotide sequence ID" value="NZ_JBBYAF010000001.1"/>
</dbReference>
<evidence type="ECO:0000313" key="2">
    <source>
        <dbReference type="Proteomes" id="UP001389717"/>
    </source>
</evidence>
<dbReference type="Gene3D" id="3.20.20.140">
    <property type="entry name" value="Metal-dependent hydrolases"/>
    <property type="match status" value="1"/>
</dbReference>
<dbReference type="EMBL" id="JBBYAF010000001">
    <property type="protein sequence ID" value="MEL3970834.1"/>
    <property type="molecule type" value="Genomic_DNA"/>
</dbReference>
<dbReference type="PIRSF" id="PIRSF021898">
    <property type="entry name" value="UCP021898"/>
    <property type="match status" value="1"/>
</dbReference>
<name>A0ABU9K6F2_9BACI</name>
<protein>
    <submittedName>
        <fullName evidence="1">DUF6282 family protein</fullName>
    </submittedName>
</protein>